<name>A0A6L5Y9D0_9BACT</name>
<comment type="similarity">
    <text evidence="1 5 6">Belongs to the universal ribosomal protein uL5 family.</text>
</comment>
<keyword evidence="5" id="KW-0694">RNA-binding</keyword>
<dbReference type="Gene3D" id="3.30.1440.10">
    <property type="match status" value="1"/>
</dbReference>
<keyword evidence="5" id="KW-0699">rRNA-binding</keyword>
<evidence type="ECO:0000256" key="3">
    <source>
        <dbReference type="ARBA" id="ARBA00023274"/>
    </source>
</evidence>
<keyword evidence="3 5" id="KW-0687">Ribonucleoprotein</keyword>
<evidence type="ECO:0000256" key="4">
    <source>
        <dbReference type="ARBA" id="ARBA00035245"/>
    </source>
</evidence>
<evidence type="ECO:0000259" key="7">
    <source>
        <dbReference type="Pfam" id="PF00281"/>
    </source>
</evidence>
<sequence>MTVRVLEKYKSEVVPALQAQFAYKNLMMMPKIAKVVINIGVGDAKSDSKFIDAAVAELATISGQRPMIKKSKKSIANFKLREGSPVGCSVTLRGVRMWEFLDRLLNLTLARIKDFQGVSRTSFDGRGNYNLGLKDQLIFPEINYDKVVKLRGMNVTIVTTANTDEEAFVMLEKLGMPFAHAE</sequence>
<accession>A0A6L5Y9D0</accession>
<comment type="function">
    <text evidence="5">This is 1 of the proteins that bind and probably mediate the attachment of the 5S RNA into the large ribosomal subunit, where it forms part of the central protuberance. In the 70S ribosome it contacts protein S13 of the 30S subunit (bridge B1b), connecting the 2 subunits; this bridge is implicated in subunit movement. Contacts the P site tRNA; the 5S rRNA and some of its associated proteins might help stabilize positioning of ribosome-bound tRNAs.</text>
</comment>
<dbReference type="EMBL" id="VUNH01000002">
    <property type="protein sequence ID" value="MST54811.1"/>
    <property type="molecule type" value="Genomic_DNA"/>
</dbReference>
<dbReference type="InterPro" id="IPR002132">
    <property type="entry name" value="Ribosomal_uL5"/>
</dbReference>
<dbReference type="GO" id="GO:0019843">
    <property type="term" value="F:rRNA binding"/>
    <property type="evidence" value="ECO:0007669"/>
    <property type="project" value="UniProtKB-UniRule"/>
</dbReference>
<evidence type="ECO:0000313" key="10">
    <source>
        <dbReference type="Proteomes" id="UP000473699"/>
    </source>
</evidence>
<feature type="domain" description="Large ribosomal subunit protein uL5 N-terminal" evidence="7">
    <location>
        <begin position="25"/>
        <end position="81"/>
    </location>
</feature>
<dbReference type="InterPro" id="IPR031310">
    <property type="entry name" value="Ribosomal_uL5_N"/>
</dbReference>
<dbReference type="AlphaFoldDB" id="A0A6L5Y9D0"/>
<evidence type="ECO:0000259" key="8">
    <source>
        <dbReference type="Pfam" id="PF00673"/>
    </source>
</evidence>
<comment type="caution">
    <text evidence="9">The sequence shown here is derived from an EMBL/GenBank/DDBJ whole genome shotgun (WGS) entry which is preliminary data.</text>
</comment>
<evidence type="ECO:0000313" key="9">
    <source>
        <dbReference type="EMBL" id="MST54811.1"/>
    </source>
</evidence>
<evidence type="ECO:0000256" key="6">
    <source>
        <dbReference type="RuleBase" id="RU003930"/>
    </source>
</evidence>
<keyword evidence="2 5" id="KW-0689">Ribosomal protein</keyword>
<evidence type="ECO:0000256" key="5">
    <source>
        <dbReference type="HAMAP-Rule" id="MF_01333"/>
    </source>
</evidence>
<evidence type="ECO:0000256" key="1">
    <source>
        <dbReference type="ARBA" id="ARBA00008553"/>
    </source>
</evidence>
<dbReference type="FunFam" id="3.30.1440.10:FF:000001">
    <property type="entry name" value="50S ribosomal protein L5"/>
    <property type="match status" value="1"/>
</dbReference>
<dbReference type="RefSeq" id="WP_154527943.1">
    <property type="nucleotide sequence ID" value="NZ_JAXDZJ010000048.1"/>
</dbReference>
<gene>
    <name evidence="5 9" type="primary">rplE</name>
    <name evidence="9" type="ORF">FYJ74_01930</name>
</gene>
<dbReference type="PIRSF" id="PIRSF002161">
    <property type="entry name" value="Ribosomal_L5"/>
    <property type="match status" value="1"/>
</dbReference>
<feature type="domain" description="Large ribosomal subunit protein uL5 C-terminal" evidence="8">
    <location>
        <begin position="85"/>
        <end position="178"/>
    </location>
</feature>
<evidence type="ECO:0000256" key="2">
    <source>
        <dbReference type="ARBA" id="ARBA00022980"/>
    </source>
</evidence>
<dbReference type="GO" id="GO:0005840">
    <property type="term" value="C:ribosome"/>
    <property type="evidence" value="ECO:0007669"/>
    <property type="project" value="UniProtKB-KW"/>
</dbReference>
<dbReference type="Pfam" id="PF00673">
    <property type="entry name" value="Ribosomal_L5_C"/>
    <property type="match status" value="1"/>
</dbReference>
<dbReference type="HAMAP" id="MF_01333_B">
    <property type="entry name" value="Ribosomal_uL5_B"/>
    <property type="match status" value="1"/>
</dbReference>
<reference evidence="9 10" key="1">
    <citation type="submission" date="2019-08" db="EMBL/GenBank/DDBJ databases">
        <title>In-depth cultivation of the pig gut microbiome towards novel bacterial diversity and tailored functional studies.</title>
        <authorList>
            <person name="Wylensek D."/>
            <person name="Hitch T.C.A."/>
            <person name="Clavel T."/>
        </authorList>
    </citation>
    <scope>NUCLEOTIDE SEQUENCE [LARGE SCALE GENOMIC DNA]</scope>
    <source>
        <strain evidence="9 10">SM-530-WT-4B</strain>
    </source>
</reference>
<dbReference type="NCBIfam" id="NF000585">
    <property type="entry name" value="PRK00010.1"/>
    <property type="match status" value="1"/>
</dbReference>
<dbReference type="PANTHER" id="PTHR11994">
    <property type="entry name" value="60S RIBOSOMAL PROTEIN L11-RELATED"/>
    <property type="match status" value="1"/>
</dbReference>
<organism evidence="9 10">
    <name type="scientific">Pyramidobacter porci</name>
    <dbReference type="NCBI Taxonomy" id="2605789"/>
    <lineage>
        <taxon>Bacteria</taxon>
        <taxon>Thermotogati</taxon>
        <taxon>Synergistota</taxon>
        <taxon>Synergistia</taxon>
        <taxon>Synergistales</taxon>
        <taxon>Dethiosulfovibrionaceae</taxon>
        <taxon>Pyramidobacter</taxon>
    </lineage>
</organism>
<dbReference type="Proteomes" id="UP000473699">
    <property type="component" value="Unassembled WGS sequence"/>
</dbReference>
<keyword evidence="5" id="KW-0820">tRNA-binding</keyword>
<dbReference type="GO" id="GO:0006412">
    <property type="term" value="P:translation"/>
    <property type="evidence" value="ECO:0007669"/>
    <property type="project" value="UniProtKB-UniRule"/>
</dbReference>
<protein>
    <recommendedName>
        <fullName evidence="4 5">Large ribosomal subunit protein uL5</fullName>
    </recommendedName>
</protein>
<dbReference type="GO" id="GO:0003735">
    <property type="term" value="F:structural constituent of ribosome"/>
    <property type="evidence" value="ECO:0007669"/>
    <property type="project" value="InterPro"/>
</dbReference>
<keyword evidence="10" id="KW-1185">Reference proteome</keyword>
<dbReference type="InterPro" id="IPR022803">
    <property type="entry name" value="Ribosomal_uL5_dom_sf"/>
</dbReference>
<proteinExistence type="inferred from homology"/>
<dbReference type="SUPFAM" id="SSF55282">
    <property type="entry name" value="RL5-like"/>
    <property type="match status" value="1"/>
</dbReference>
<dbReference type="InterPro" id="IPR020930">
    <property type="entry name" value="Ribosomal_uL5_bac-type"/>
</dbReference>
<dbReference type="GO" id="GO:1990904">
    <property type="term" value="C:ribonucleoprotein complex"/>
    <property type="evidence" value="ECO:0007669"/>
    <property type="project" value="UniProtKB-KW"/>
</dbReference>
<comment type="subunit">
    <text evidence="5">Part of the 50S ribosomal subunit; part of the 5S rRNA/L5/L18/L25 subcomplex. Contacts the 5S rRNA and the P site tRNA. Forms a bridge to the 30S subunit in the 70S ribosome.</text>
</comment>
<dbReference type="Pfam" id="PF00281">
    <property type="entry name" value="Ribosomal_L5"/>
    <property type="match status" value="1"/>
</dbReference>
<dbReference type="GO" id="GO:0000049">
    <property type="term" value="F:tRNA binding"/>
    <property type="evidence" value="ECO:0007669"/>
    <property type="project" value="UniProtKB-UniRule"/>
</dbReference>
<dbReference type="InterPro" id="IPR031309">
    <property type="entry name" value="Ribosomal_uL5_C"/>
</dbReference>